<feature type="transmembrane region" description="Helical" evidence="2">
    <location>
        <begin position="97"/>
        <end position="118"/>
    </location>
</feature>
<feature type="transmembrane region" description="Helical" evidence="2">
    <location>
        <begin position="7"/>
        <end position="26"/>
    </location>
</feature>
<feature type="transmembrane region" description="Helical" evidence="2">
    <location>
        <begin position="73"/>
        <end position="91"/>
    </location>
</feature>
<reference evidence="3 4" key="1">
    <citation type="submission" date="2019-02" db="EMBL/GenBank/DDBJ databases">
        <title>Deep-cultivation of Planctomycetes and their phenomic and genomic characterization uncovers novel biology.</title>
        <authorList>
            <person name="Wiegand S."/>
            <person name="Jogler M."/>
            <person name="Boedeker C."/>
            <person name="Pinto D."/>
            <person name="Vollmers J."/>
            <person name="Rivas-Marin E."/>
            <person name="Kohn T."/>
            <person name="Peeters S.H."/>
            <person name="Heuer A."/>
            <person name="Rast P."/>
            <person name="Oberbeckmann S."/>
            <person name="Bunk B."/>
            <person name="Jeske O."/>
            <person name="Meyerdierks A."/>
            <person name="Storesund J.E."/>
            <person name="Kallscheuer N."/>
            <person name="Luecker S."/>
            <person name="Lage O.M."/>
            <person name="Pohl T."/>
            <person name="Merkel B.J."/>
            <person name="Hornburger P."/>
            <person name="Mueller R.-W."/>
            <person name="Bruemmer F."/>
            <person name="Labrenz M."/>
            <person name="Spormann A.M."/>
            <person name="Op den Camp H."/>
            <person name="Overmann J."/>
            <person name="Amann R."/>
            <person name="Jetten M.S.M."/>
            <person name="Mascher T."/>
            <person name="Medema M.H."/>
            <person name="Devos D.P."/>
            <person name="Kaster A.-K."/>
            <person name="Ovreas L."/>
            <person name="Rohde M."/>
            <person name="Galperin M.Y."/>
            <person name="Jogler C."/>
        </authorList>
    </citation>
    <scope>NUCLEOTIDE SEQUENCE [LARGE SCALE GENOMIC DNA]</scope>
    <source>
        <strain evidence="3 4">Pan181</strain>
    </source>
</reference>
<dbReference type="EMBL" id="CP036278">
    <property type="protein sequence ID" value="QDU56307.1"/>
    <property type="molecule type" value="Genomic_DNA"/>
</dbReference>
<gene>
    <name evidence="3" type="ORF">Pan181_25160</name>
</gene>
<accession>A0A518ANL0</accession>
<sequence>MESLAAMMTPVIAVSLFVLEAMFLHLGPNRAAYPFCIVFIVNQTITTIVLLIELNLLLQPSGQPRFQVTLKTLLVLMTSFALFSGVARFLLRREHNWIMLVALGLLGLTLVGLASVGYEAFTKSTSNEEANPEDVEEQQQAGD</sequence>
<evidence type="ECO:0000313" key="4">
    <source>
        <dbReference type="Proteomes" id="UP000315750"/>
    </source>
</evidence>
<dbReference type="AlphaFoldDB" id="A0A518ANL0"/>
<dbReference type="KEGG" id="amuc:Pan181_25160"/>
<dbReference type="Proteomes" id="UP000315750">
    <property type="component" value="Chromosome"/>
</dbReference>
<evidence type="ECO:0000256" key="1">
    <source>
        <dbReference type="SAM" id="MobiDB-lite"/>
    </source>
</evidence>
<organism evidence="3 4">
    <name type="scientific">Aeoliella mucimassa</name>
    <dbReference type="NCBI Taxonomy" id="2527972"/>
    <lineage>
        <taxon>Bacteria</taxon>
        <taxon>Pseudomonadati</taxon>
        <taxon>Planctomycetota</taxon>
        <taxon>Planctomycetia</taxon>
        <taxon>Pirellulales</taxon>
        <taxon>Lacipirellulaceae</taxon>
        <taxon>Aeoliella</taxon>
    </lineage>
</organism>
<protein>
    <submittedName>
        <fullName evidence="3">Uncharacterized protein</fullName>
    </submittedName>
</protein>
<keyword evidence="2" id="KW-0812">Transmembrane</keyword>
<keyword evidence="2" id="KW-0472">Membrane</keyword>
<evidence type="ECO:0000313" key="3">
    <source>
        <dbReference type="EMBL" id="QDU56307.1"/>
    </source>
</evidence>
<proteinExistence type="predicted"/>
<feature type="transmembrane region" description="Helical" evidence="2">
    <location>
        <begin position="32"/>
        <end position="52"/>
    </location>
</feature>
<evidence type="ECO:0000256" key="2">
    <source>
        <dbReference type="SAM" id="Phobius"/>
    </source>
</evidence>
<keyword evidence="2" id="KW-1133">Transmembrane helix</keyword>
<keyword evidence="4" id="KW-1185">Reference proteome</keyword>
<name>A0A518ANL0_9BACT</name>
<feature type="region of interest" description="Disordered" evidence="1">
    <location>
        <begin position="124"/>
        <end position="143"/>
    </location>
</feature>